<accession>A0A397ILQ0</accession>
<evidence type="ECO:0000313" key="3">
    <source>
        <dbReference type="Proteomes" id="UP000266861"/>
    </source>
</evidence>
<dbReference type="AlphaFoldDB" id="A0A397ILQ0"/>
<dbReference type="EMBL" id="PQFF01000177">
    <property type="protein sequence ID" value="RHZ76939.1"/>
    <property type="molecule type" value="Genomic_DNA"/>
</dbReference>
<feature type="transmembrane region" description="Helical" evidence="1">
    <location>
        <begin position="163"/>
        <end position="184"/>
    </location>
</feature>
<keyword evidence="3" id="KW-1185">Reference proteome</keyword>
<feature type="transmembrane region" description="Helical" evidence="1">
    <location>
        <begin position="119"/>
        <end position="143"/>
    </location>
</feature>
<feature type="transmembrane region" description="Helical" evidence="1">
    <location>
        <begin position="308"/>
        <end position="331"/>
    </location>
</feature>
<feature type="transmembrane region" description="Helical" evidence="1">
    <location>
        <begin position="244"/>
        <end position="266"/>
    </location>
</feature>
<evidence type="ECO:0000256" key="1">
    <source>
        <dbReference type="SAM" id="Phobius"/>
    </source>
</evidence>
<evidence type="ECO:0008006" key="4">
    <source>
        <dbReference type="Google" id="ProtNLM"/>
    </source>
</evidence>
<dbReference type="InterPro" id="IPR040410">
    <property type="entry name" value="UPF0658_Golgi"/>
</dbReference>
<feature type="transmembrane region" description="Helical" evidence="1">
    <location>
        <begin position="209"/>
        <end position="232"/>
    </location>
</feature>
<proteinExistence type="predicted"/>
<name>A0A397ILQ0_9GLOM</name>
<protein>
    <recommendedName>
        <fullName evidence="4">Transmembrane protein</fullName>
    </recommendedName>
</protein>
<dbReference type="GO" id="GO:0005794">
    <property type="term" value="C:Golgi apparatus"/>
    <property type="evidence" value="ECO:0007669"/>
    <property type="project" value="TreeGrafter"/>
</dbReference>
<gene>
    <name evidence="2" type="ORF">Glove_187g89</name>
</gene>
<feature type="transmembrane region" description="Helical" evidence="1">
    <location>
        <begin position="278"/>
        <end position="302"/>
    </location>
</feature>
<keyword evidence="1" id="KW-1133">Transmembrane helix</keyword>
<feature type="transmembrane region" description="Helical" evidence="1">
    <location>
        <begin position="30"/>
        <end position="51"/>
    </location>
</feature>
<dbReference type="Proteomes" id="UP000266861">
    <property type="component" value="Unassembled WGS sequence"/>
</dbReference>
<feature type="transmembrane region" description="Helical" evidence="1">
    <location>
        <begin position="89"/>
        <end position="107"/>
    </location>
</feature>
<sequence>MERFKELREDIKKDFNEKWEKITASPITKLYLFMSILQTIVVSILQIRVFIRNYGFIKYQISLYEFQAINKFKCEIVKHQFPYIPFDNAFYIFFQLFQLYFSFDSVIKQHTIQIITITALNFAWALYGIVQVLEIIISINRILPFSNCLHQPNFYPHILAYDFPSFLLQIFFAIMMTMLSYRFSKFFGWELYKKIGGNYELQKIYQNRLIFIMLLKITFFFLILLFTPFVAMTTLKDRGIFSQYLPYVIFHSFTTALSFILMFVAFRSVSKESRKGLTVFLLLWSIVIIDFIIILVGSIQFFRSVGNVWIFLIILLILLLLLSVFLVIYGVKVLSAFDSGLKELLTQKDKEEVTTTVPLNQIWDDLEIEIDSVKEEKKWTIDDE</sequence>
<comment type="caution">
    <text evidence="2">The sequence shown here is derived from an EMBL/GenBank/DDBJ whole genome shotgun (WGS) entry which is preliminary data.</text>
</comment>
<reference evidence="2 3" key="1">
    <citation type="submission" date="2018-08" db="EMBL/GenBank/DDBJ databases">
        <title>Genome and evolution of the arbuscular mycorrhizal fungus Diversispora epigaea (formerly Glomus versiforme) and its bacterial endosymbionts.</title>
        <authorList>
            <person name="Sun X."/>
            <person name="Fei Z."/>
            <person name="Harrison M."/>
        </authorList>
    </citation>
    <scope>NUCLEOTIDE SEQUENCE [LARGE SCALE GENOMIC DNA]</scope>
    <source>
        <strain evidence="2 3">IT104</strain>
    </source>
</reference>
<organism evidence="2 3">
    <name type="scientific">Diversispora epigaea</name>
    <dbReference type="NCBI Taxonomy" id="1348612"/>
    <lineage>
        <taxon>Eukaryota</taxon>
        <taxon>Fungi</taxon>
        <taxon>Fungi incertae sedis</taxon>
        <taxon>Mucoromycota</taxon>
        <taxon>Glomeromycotina</taxon>
        <taxon>Glomeromycetes</taxon>
        <taxon>Diversisporales</taxon>
        <taxon>Diversisporaceae</taxon>
        <taxon>Diversispora</taxon>
    </lineage>
</organism>
<keyword evidence="1" id="KW-0812">Transmembrane</keyword>
<evidence type="ECO:0000313" key="2">
    <source>
        <dbReference type="EMBL" id="RHZ76939.1"/>
    </source>
</evidence>
<keyword evidence="1" id="KW-0472">Membrane</keyword>
<dbReference type="OrthoDB" id="2437457at2759"/>
<dbReference type="PANTHER" id="PTHR34391:SF1">
    <property type="entry name" value="UPF0658 GOLGI APPARATUS MEMBRANE PROTEIN C1952.10C-RELATED"/>
    <property type="match status" value="1"/>
</dbReference>
<dbReference type="PANTHER" id="PTHR34391">
    <property type="entry name" value="UPF0658 GOLGI APPARATUS MEMBRANE PROTEIN C1952.10C-RELATED"/>
    <property type="match status" value="1"/>
</dbReference>